<dbReference type="GO" id="GO:0005524">
    <property type="term" value="F:ATP binding"/>
    <property type="evidence" value="ECO:0007669"/>
    <property type="project" value="UniProtKB-KW"/>
</dbReference>
<organism evidence="6 7">
    <name type="scientific">Candidatus Woesebacteria bacterium CG_4_10_14_0_2_um_filter_39_14</name>
    <dbReference type="NCBI Taxonomy" id="1975054"/>
    <lineage>
        <taxon>Bacteria</taxon>
        <taxon>Candidatus Woeseibacteriota</taxon>
    </lineage>
</organism>
<feature type="non-terminal residue" evidence="6">
    <location>
        <position position="411"/>
    </location>
</feature>
<protein>
    <submittedName>
        <fullName evidence="6">Molecular chaperone DnaK</fullName>
    </submittedName>
</protein>
<dbReference type="Proteomes" id="UP000229753">
    <property type="component" value="Unassembled WGS sequence"/>
</dbReference>
<evidence type="ECO:0000256" key="5">
    <source>
        <dbReference type="SAM" id="Coils"/>
    </source>
</evidence>
<dbReference type="FunFam" id="3.30.420.40:FF:000004">
    <property type="entry name" value="Molecular chaperone DnaK"/>
    <property type="match status" value="1"/>
</dbReference>
<proteinExistence type="inferred from homology"/>
<evidence type="ECO:0000256" key="3">
    <source>
        <dbReference type="ARBA" id="ARBA00022840"/>
    </source>
</evidence>
<comment type="caution">
    <text evidence="6">The sequence shown here is derived from an EMBL/GenBank/DDBJ whole genome shotgun (WGS) entry which is preliminary data.</text>
</comment>
<dbReference type="FunFam" id="3.30.420.40:FF:000020">
    <property type="entry name" value="Chaperone protein HscA homolog"/>
    <property type="match status" value="1"/>
</dbReference>
<keyword evidence="5" id="KW-0175">Coiled coil</keyword>
<evidence type="ECO:0000313" key="7">
    <source>
        <dbReference type="Proteomes" id="UP000229753"/>
    </source>
</evidence>
<keyword evidence="3" id="KW-0067">ATP-binding</keyword>
<dbReference type="PRINTS" id="PR00301">
    <property type="entry name" value="HEATSHOCK70"/>
</dbReference>
<feature type="coiled-coil region" evidence="5">
    <location>
        <begin position="244"/>
        <end position="271"/>
    </location>
</feature>
<dbReference type="PROSITE" id="PS00297">
    <property type="entry name" value="HSP70_1"/>
    <property type="match status" value="1"/>
</dbReference>
<accession>A0A2M7TMG3</accession>
<dbReference type="InterPro" id="IPR018181">
    <property type="entry name" value="Heat_shock_70_CS"/>
</dbReference>
<dbReference type="SUPFAM" id="SSF100920">
    <property type="entry name" value="Heat shock protein 70kD (HSP70), peptide-binding domain"/>
    <property type="match status" value="1"/>
</dbReference>
<dbReference type="InterPro" id="IPR029047">
    <property type="entry name" value="HSP70_peptide-bd_sf"/>
</dbReference>
<name>A0A2M7TMG3_9BACT</name>
<dbReference type="PROSITE" id="PS00329">
    <property type="entry name" value="HSP70_2"/>
    <property type="match status" value="1"/>
</dbReference>
<evidence type="ECO:0000256" key="4">
    <source>
        <dbReference type="ARBA" id="ARBA00023186"/>
    </source>
</evidence>
<dbReference type="SUPFAM" id="SSF53067">
    <property type="entry name" value="Actin-like ATPase domain"/>
    <property type="match status" value="2"/>
</dbReference>
<dbReference type="InterPro" id="IPR013126">
    <property type="entry name" value="Hsp_70_fam"/>
</dbReference>
<keyword evidence="4" id="KW-0143">Chaperone</keyword>
<dbReference type="Gene3D" id="2.60.34.10">
    <property type="entry name" value="Substrate Binding Domain Of DNAk, Chain A, domain 1"/>
    <property type="match status" value="1"/>
</dbReference>
<dbReference type="PROSITE" id="PS01036">
    <property type="entry name" value="HSP70_3"/>
    <property type="match status" value="1"/>
</dbReference>
<evidence type="ECO:0000256" key="2">
    <source>
        <dbReference type="ARBA" id="ARBA00022741"/>
    </source>
</evidence>
<dbReference type="Gene3D" id="3.30.420.40">
    <property type="match status" value="2"/>
</dbReference>
<comment type="similarity">
    <text evidence="1">Belongs to the heat shock protein 70 family.</text>
</comment>
<dbReference type="EMBL" id="PFNO01000115">
    <property type="protein sequence ID" value="PIZ48541.1"/>
    <property type="molecule type" value="Genomic_DNA"/>
</dbReference>
<dbReference type="PANTHER" id="PTHR19375">
    <property type="entry name" value="HEAT SHOCK PROTEIN 70KDA"/>
    <property type="match status" value="1"/>
</dbReference>
<dbReference type="CDD" id="cd10234">
    <property type="entry name" value="ASKHA_NBD_HSP70_DnaK-like"/>
    <property type="match status" value="1"/>
</dbReference>
<dbReference type="AlphaFoldDB" id="A0A2M7TMG3"/>
<dbReference type="Pfam" id="PF00012">
    <property type="entry name" value="HSP70"/>
    <property type="match status" value="1"/>
</dbReference>
<keyword evidence="2" id="KW-0547">Nucleotide-binding</keyword>
<sequence length="411" mass="44576">MSKIIGIDLGTTNSCVAVMEAGKPKVIPSAEGRNIIPSAVEPIKNLVGEVAKRQMVLNPENTIYSVKRLMGRRFSDAEVKKSQKMVAYKIKEGKDGMAVLEIGGKTYTPQEISAKILAKCKADAEAFLGEKVEQAVITVPAYFDDSQRQATKQAGEIAGFKVERIINEPTAASLAYGLEKKSGETIAVYDLGGGTFDISILEIGEGVFEVKATNGDTHLGGDDFDEKIVDWIAEEFKKDQGVDLREDKQALQRIRDAAEKAKIELSSAQETEINQPYVTQGKGGQPLHLTMKLTRAKLEQLVGDLIEQTLKPVELCLKDAKIKTSDVEQVILVGGMTRMPKVHDTVKKFFNKEPNKSVNPDEVVAVGAAIQGGVLGGEVKDVLLLDVTPLTLGIETLGSVRTPLIDRNTTI</sequence>
<dbReference type="NCBIfam" id="NF001413">
    <property type="entry name" value="PRK00290.1"/>
    <property type="match status" value="1"/>
</dbReference>
<reference evidence="7" key="1">
    <citation type="submission" date="2017-09" db="EMBL/GenBank/DDBJ databases">
        <title>Depth-based differentiation of microbial function through sediment-hosted aquifers and enrichment of novel symbionts in the deep terrestrial subsurface.</title>
        <authorList>
            <person name="Probst A.J."/>
            <person name="Ladd B."/>
            <person name="Jarett J.K."/>
            <person name="Geller-Mcgrath D.E."/>
            <person name="Sieber C.M.K."/>
            <person name="Emerson J.B."/>
            <person name="Anantharaman K."/>
            <person name="Thomas B.C."/>
            <person name="Malmstrom R."/>
            <person name="Stieglmeier M."/>
            <person name="Klingl A."/>
            <person name="Woyke T."/>
            <person name="Ryan C.M."/>
            <person name="Banfield J.F."/>
        </authorList>
    </citation>
    <scope>NUCLEOTIDE SEQUENCE [LARGE SCALE GENOMIC DNA]</scope>
</reference>
<dbReference type="InterPro" id="IPR043129">
    <property type="entry name" value="ATPase_NBD"/>
</dbReference>
<dbReference type="FunFam" id="3.90.640.10:FF:000003">
    <property type="entry name" value="Molecular chaperone DnaK"/>
    <property type="match status" value="1"/>
</dbReference>
<gene>
    <name evidence="6" type="ORF">COY29_03475</name>
</gene>
<evidence type="ECO:0000313" key="6">
    <source>
        <dbReference type="EMBL" id="PIZ48541.1"/>
    </source>
</evidence>
<evidence type="ECO:0000256" key="1">
    <source>
        <dbReference type="ARBA" id="ARBA00007381"/>
    </source>
</evidence>
<dbReference type="Gene3D" id="3.90.640.10">
    <property type="entry name" value="Actin, Chain A, domain 4"/>
    <property type="match status" value="1"/>
</dbReference>
<dbReference type="GO" id="GO:0140662">
    <property type="term" value="F:ATP-dependent protein folding chaperone"/>
    <property type="evidence" value="ECO:0007669"/>
    <property type="project" value="InterPro"/>
</dbReference>